<gene>
    <name evidence="1" type="ORF">FKW77_005200</name>
</gene>
<dbReference type="EMBL" id="CP042189">
    <property type="protein sequence ID" value="QDS70843.1"/>
    <property type="molecule type" value="Genomic_DNA"/>
</dbReference>
<organism evidence="1 2">
    <name type="scientific">Venturia effusa</name>
    <dbReference type="NCBI Taxonomy" id="50376"/>
    <lineage>
        <taxon>Eukaryota</taxon>
        <taxon>Fungi</taxon>
        <taxon>Dikarya</taxon>
        <taxon>Ascomycota</taxon>
        <taxon>Pezizomycotina</taxon>
        <taxon>Dothideomycetes</taxon>
        <taxon>Pleosporomycetidae</taxon>
        <taxon>Venturiales</taxon>
        <taxon>Venturiaceae</taxon>
        <taxon>Venturia</taxon>
    </lineage>
</organism>
<evidence type="ECO:0000313" key="1">
    <source>
        <dbReference type="EMBL" id="QDS70843.1"/>
    </source>
</evidence>
<reference evidence="1 2" key="1">
    <citation type="submission" date="2019-07" db="EMBL/GenBank/DDBJ databases">
        <title>Finished genome of Venturia effusa.</title>
        <authorList>
            <person name="Young C.A."/>
            <person name="Cox M.P."/>
            <person name="Ganley A.R.D."/>
            <person name="David W.J."/>
        </authorList>
    </citation>
    <scope>NUCLEOTIDE SEQUENCE [LARGE SCALE GENOMIC DNA]</scope>
    <source>
        <strain evidence="2">albino</strain>
    </source>
</reference>
<name>A0A517L5D0_9PEZI</name>
<keyword evidence="2" id="KW-1185">Reference proteome</keyword>
<accession>A0A517L5D0</accession>
<dbReference type="Pfam" id="PF21858">
    <property type="entry name" value="DUF6914"/>
    <property type="match status" value="1"/>
</dbReference>
<dbReference type="InterPro" id="IPR054208">
    <property type="entry name" value="DUF6914"/>
</dbReference>
<dbReference type="AlphaFoldDB" id="A0A517L5D0"/>
<proteinExistence type="predicted"/>
<evidence type="ECO:0000313" key="2">
    <source>
        <dbReference type="Proteomes" id="UP000316270"/>
    </source>
</evidence>
<dbReference type="Proteomes" id="UP000316270">
    <property type="component" value="Chromosome 5"/>
</dbReference>
<protein>
    <submittedName>
        <fullName evidence="1">Uncharacterized protein</fullName>
    </submittedName>
</protein>
<sequence length="167" mass="19125">MTQSQRLFIALYIRDGLVKPIMPNEEDKYHWAFLLIPTELTPTSQALRINARNYHNSLDTTAWYYEEIKVPLGDTPKLLARKHIGDIINLEDALETLRDIPLRQGDPAWNCVLWIQDALDALRGEYGGTQLEAEIDWASLREEVMEAAREMAHVKEIAAARKRAGLI</sequence>
<dbReference type="OrthoDB" id="2679825at2759"/>